<keyword evidence="3" id="KW-1185">Reference proteome</keyword>
<evidence type="ECO:0000313" key="2">
    <source>
        <dbReference type="EMBL" id="KON89991.1"/>
    </source>
</evidence>
<protein>
    <submittedName>
        <fullName evidence="2">Uncharacterized protein</fullName>
    </submittedName>
</protein>
<keyword evidence="1" id="KW-1133">Transmembrane helix</keyword>
<dbReference type="Proteomes" id="UP000037109">
    <property type="component" value="Unassembled WGS sequence"/>
</dbReference>
<dbReference type="EMBL" id="LGUF01000007">
    <property type="protein sequence ID" value="KON89991.1"/>
    <property type="molecule type" value="Genomic_DNA"/>
</dbReference>
<reference evidence="3" key="1">
    <citation type="submission" date="2015-07" db="EMBL/GenBank/DDBJ databases">
        <title>Fjat-10036 dsm4.</title>
        <authorList>
            <person name="Liu B."/>
            <person name="Wang J."/>
            <person name="Zhu Y."/>
            <person name="Liu G."/>
            <person name="Chen Q."/>
            <person name="Chen Z."/>
            <person name="Lan J."/>
            <person name="Che J."/>
            <person name="Ge C."/>
            <person name="Shi H."/>
            <person name="Pan Z."/>
            <person name="Liu X."/>
        </authorList>
    </citation>
    <scope>NUCLEOTIDE SEQUENCE [LARGE SCALE GENOMIC DNA]</scope>
    <source>
        <strain evidence="3">DSM 4</strain>
    </source>
</reference>
<dbReference type="PATRIC" id="fig|1459.3.peg.5785"/>
<gene>
    <name evidence="2" type="ORF">AF332_26320</name>
</gene>
<dbReference type="AlphaFoldDB" id="A0A0M0GKP3"/>
<sequence length="66" mass="7493">MKENSGRFDFYSGVVISVIAIYLMIRNMIKGIDFFSLTNALTVFALTVSLIQLYYLTMSSQKEDSP</sequence>
<feature type="transmembrane region" description="Helical" evidence="1">
    <location>
        <begin position="37"/>
        <end position="56"/>
    </location>
</feature>
<feature type="transmembrane region" description="Helical" evidence="1">
    <location>
        <begin position="6"/>
        <end position="25"/>
    </location>
</feature>
<accession>A0A0M0GKP3</accession>
<name>A0A0M0GKP3_SPOGL</name>
<evidence type="ECO:0000313" key="3">
    <source>
        <dbReference type="Proteomes" id="UP000037109"/>
    </source>
</evidence>
<evidence type="ECO:0000256" key="1">
    <source>
        <dbReference type="SAM" id="Phobius"/>
    </source>
</evidence>
<dbReference type="STRING" id="1459.AF332_26320"/>
<proteinExistence type="predicted"/>
<comment type="caution">
    <text evidence="2">The sequence shown here is derived from an EMBL/GenBank/DDBJ whole genome shotgun (WGS) entry which is preliminary data.</text>
</comment>
<keyword evidence="1" id="KW-0472">Membrane</keyword>
<organism evidence="2 3">
    <name type="scientific">Sporosarcina globispora</name>
    <name type="common">Bacillus globisporus</name>
    <dbReference type="NCBI Taxonomy" id="1459"/>
    <lineage>
        <taxon>Bacteria</taxon>
        <taxon>Bacillati</taxon>
        <taxon>Bacillota</taxon>
        <taxon>Bacilli</taxon>
        <taxon>Bacillales</taxon>
        <taxon>Caryophanaceae</taxon>
        <taxon>Sporosarcina</taxon>
    </lineage>
</organism>
<keyword evidence="1" id="KW-0812">Transmembrane</keyword>